<feature type="region of interest" description="Disordered" evidence="1">
    <location>
        <begin position="1"/>
        <end position="22"/>
    </location>
</feature>
<dbReference type="EMBL" id="CAAALY010260226">
    <property type="protein sequence ID" value="VEL39143.1"/>
    <property type="molecule type" value="Genomic_DNA"/>
</dbReference>
<proteinExistence type="predicted"/>
<reference evidence="2" key="1">
    <citation type="submission" date="2018-11" db="EMBL/GenBank/DDBJ databases">
        <authorList>
            <consortium name="Pathogen Informatics"/>
        </authorList>
    </citation>
    <scope>NUCLEOTIDE SEQUENCE</scope>
</reference>
<keyword evidence="3" id="KW-1185">Reference proteome</keyword>
<dbReference type="AlphaFoldDB" id="A0A448XL02"/>
<organism evidence="2 3">
    <name type="scientific">Protopolystoma xenopodis</name>
    <dbReference type="NCBI Taxonomy" id="117903"/>
    <lineage>
        <taxon>Eukaryota</taxon>
        <taxon>Metazoa</taxon>
        <taxon>Spiralia</taxon>
        <taxon>Lophotrochozoa</taxon>
        <taxon>Platyhelminthes</taxon>
        <taxon>Monogenea</taxon>
        <taxon>Polyopisthocotylea</taxon>
        <taxon>Polystomatidea</taxon>
        <taxon>Polystomatidae</taxon>
        <taxon>Protopolystoma</taxon>
    </lineage>
</organism>
<feature type="compositionally biased region" description="Polar residues" evidence="1">
    <location>
        <begin position="1"/>
        <end position="11"/>
    </location>
</feature>
<sequence length="78" mass="8817">MAVVSIASTPSRRLPQACRSSSTRLRRTRNFLSSVYASIGVSEVFNRRSESKVPVRARGQTETTINARQVRQEFEPTF</sequence>
<accession>A0A448XL02</accession>
<comment type="caution">
    <text evidence="2">The sequence shown here is derived from an EMBL/GenBank/DDBJ whole genome shotgun (WGS) entry which is preliminary data.</text>
</comment>
<name>A0A448XL02_9PLAT</name>
<evidence type="ECO:0000313" key="3">
    <source>
        <dbReference type="Proteomes" id="UP000784294"/>
    </source>
</evidence>
<evidence type="ECO:0000256" key="1">
    <source>
        <dbReference type="SAM" id="MobiDB-lite"/>
    </source>
</evidence>
<dbReference type="Proteomes" id="UP000784294">
    <property type="component" value="Unassembled WGS sequence"/>
</dbReference>
<protein>
    <submittedName>
        <fullName evidence="2">Uncharacterized protein</fullName>
    </submittedName>
</protein>
<gene>
    <name evidence="2" type="ORF">PXEA_LOCUS32583</name>
</gene>
<evidence type="ECO:0000313" key="2">
    <source>
        <dbReference type="EMBL" id="VEL39143.1"/>
    </source>
</evidence>